<proteinExistence type="predicted"/>
<dbReference type="InterPro" id="IPR010281">
    <property type="entry name" value="DUF885"/>
</dbReference>
<dbReference type="InterPro" id="IPR006311">
    <property type="entry name" value="TAT_signal"/>
</dbReference>
<dbReference type="Pfam" id="PF05960">
    <property type="entry name" value="DUF885"/>
    <property type="match status" value="1"/>
</dbReference>
<reference evidence="2 3" key="1">
    <citation type="journal article" date="2015" name="Genome Announc.">
        <title>Complete Genome Sequence of Polypropylene Glycol- and Polyethylene Glycol-Degrading Sphingopyxis macrogoltabida Strain EY-1.</title>
        <authorList>
            <person name="Ohtsubo Y."/>
            <person name="Nagata Y."/>
            <person name="Numata M."/>
            <person name="Tsuchikane K."/>
            <person name="Hosoyama A."/>
            <person name="Yamazoe A."/>
            <person name="Tsuda M."/>
            <person name="Fujita N."/>
            <person name="Kawai F."/>
        </authorList>
    </citation>
    <scope>NUCLEOTIDE SEQUENCE [LARGE SCALE GENOMIC DNA]</scope>
    <source>
        <strain evidence="2 3">EY-1</strain>
    </source>
</reference>
<dbReference type="AlphaFoldDB" id="A0A0N9U349"/>
<organism evidence="2 3">
    <name type="scientific">Sphingopyxis macrogoltabida</name>
    <name type="common">Sphingomonas macrogoltabidus</name>
    <dbReference type="NCBI Taxonomy" id="33050"/>
    <lineage>
        <taxon>Bacteria</taxon>
        <taxon>Pseudomonadati</taxon>
        <taxon>Pseudomonadota</taxon>
        <taxon>Alphaproteobacteria</taxon>
        <taxon>Sphingomonadales</taxon>
        <taxon>Sphingomonadaceae</taxon>
        <taxon>Sphingopyxis</taxon>
    </lineage>
</organism>
<dbReference type="PANTHER" id="PTHR33361">
    <property type="entry name" value="GLR0591 PROTEIN"/>
    <property type="match status" value="1"/>
</dbReference>
<evidence type="ECO:0000313" key="3">
    <source>
        <dbReference type="Proteomes" id="UP000058074"/>
    </source>
</evidence>
<sequence>MNVTHMNKPARRRMTALRLAAAGALVLAGLGGAPAFAFEAPVAAAPAVDAETARLNAWFDAKFEEEMAFSPMSRGYQGDKTDYDKIDDFSEEAEDRKMDWQRGSVEEMKAKFDRAKLPEDAQLSYDLWIYRYEDAAGYAKFRRNNYVFQQMYGPHTRIPQFLMQVHKVDDVADMDAYIVRIGEVARAQLQLLDIAKKNAEAGSRVPRFSYEAMIGQARALITGAPFGGEGESAIWSDATGKIDGLVKAGKIDQAKADAYKEAARQALTTKWLPAYQALIAWFESELPKADAVATGVGKNPNGKAYYDMLLVSSTTTDLTAEQIHQIGLDEVARIKGEMEKIKEQVGFKGTLQDFFKFVRDDPRFYYPNTDAGRQQYIDAATAHIAFMKQQLPKYFGILPKADVIVKRVEPYREIAGGAQHYYMSTPDGSRPGVFYAHLLDMKSMPIPQLEVIAYHEALPGHHMNFAIAQELTDIPNFRKFLYVNAYQEGWGLYTEKLGKEMGAYKDPYSDFGRLTTEIWRAIRLVVDTGLHSKGWTEDQAIKYFTENSAASEGQIKAEVRRYIIMPGQATGYKIGMIQMEKLRKKAEDALGDKFDIKGFHDTILGRGQAPLDLLERRVDQWIARQKAA</sequence>
<protein>
    <recommendedName>
        <fullName evidence="4">DUF885 domain-containing protein</fullName>
    </recommendedName>
</protein>
<dbReference type="Proteomes" id="UP000058074">
    <property type="component" value="Chromosome"/>
</dbReference>
<evidence type="ECO:0008006" key="4">
    <source>
        <dbReference type="Google" id="ProtNLM"/>
    </source>
</evidence>
<name>A0A0N9U349_SPHMC</name>
<dbReference type="KEGG" id="smag:AN936_03215"/>
<dbReference type="PROSITE" id="PS51318">
    <property type="entry name" value="TAT"/>
    <property type="match status" value="1"/>
</dbReference>
<evidence type="ECO:0000313" key="2">
    <source>
        <dbReference type="EMBL" id="ALH79410.1"/>
    </source>
</evidence>
<keyword evidence="1" id="KW-0732">Signal</keyword>
<feature type="chain" id="PRO_5006038786" description="DUF885 domain-containing protein" evidence="1">
    <location>
        <begin position="38"/>
        <end position="628"/>
    </location>
</feature>
<feature type="signal peptide" evidence="1">
    <location>
        <begin position="1"/>
        <end position="37"/>
    </location>
</feature>
<dbReference type="EMBL" id="CP012700">
    <property type="protein sequence ID" value="ALH79410.1"/>
    <property type="molecule type" value="Genomic_DNA"/>
</dbReference>
<dbReference type="PATRIC" id="fig|33050.5.peg.671"/>
<accession>A0A0N9U349</accession>
<evidence type="ECO:0000256" key="1">
    <source>
        <dbReference type="SAM" id="SignalP"/>
    </source>
</evidence>
<dbReference type="PANTHER" id="PTHR33361:SF16">
    <property type="entry name" value="DUF885 DOMAIN-CONTAINING PROTEIN"/>
    <property type="match status" value="1"/>
</dbReference>
<gene>
    <name evidence="2" type="ORF">AN936_03215</name>
</gene>